<dbReference type="GO" id="GO:0005739">
    <property type="term" value="C:mitochondrion"/>
    <property type="evidence" value="ECO:0007669"/>
    <property type="project" value="TreeGrafter"/>
</dbReference>
<dbReference type="InterPro" id="IPR018253">
    <property type="entry name" value="DnaJ_domain_CS"/>
</dbReference>
<accession>A0A7S1ZB06</accession>
<dbReference type="EMBL" id="HBGO01012929">
    <property type="protein sequence ID" value="CAD9333630.1"/>
    <property type="molecule type" value="Transcribed_RNA"/>
</dbReference>
<feature type="region of interest" description="Disordered" evidence="1">
    <location>
        <begin position="90"/>
        <end position="116"/>
    </location>
</feature>
<dbReference type="PROSITE" id="PS50076">
    <property type="entry name" value="DNAJ_2"/>
    <property type="match status" value="1"/>
</dbReference>
<dbReference type="InterPro" id="IPR051938">
    <property type="entry name" value="Apopto_cytoskel_mod"/>
</dbReference>
<feature type="region of interest" description="Disordered" evidence="1">
    <location>
        <begin position="180"/>
        <end position="204"/>
    </location>
</feature>
<evidence type="ECO:0000313" key="3">
    <source>
        <dbReference type="EMBL" id="CAD9333630.1"/>
    </source>
</evidence>
<proteinExistence type="predicted"/>
<protein>
    <recommendedName>
        <fullName evidence="2">J domain-containing protein</fullName>
    </recommendedName>
</protein>
<evidence type="ECO:0000256" key="1">
    <source>
        <dbReference type="SAM" id="MobiDB-lite"/>
    </source>
</evidence>
<dbReference type="PANTHER" id="PTHR44145:SF4">
    <property type="entry name" value="J DOMAIN-CONTAINING PROTEIN"/>
    <property type="match status" value="1"/>
</dbReference>
<sequence length="278" mass="31597">MASSAGGKFGGASRDFYRVLNVDRRATRKEIKEAYRKLALMLHPDTNEGCNIKADEFKNLNEAFETLSDDDKRTEYDVLSGKLGGMDVNGAGMDGRYNRNRRKPPPRDYRKVYSARPPPGFKIFDHEKHYSMHYGDGQMKEEIARAREKYKQASKAFGTDGVYEYKSPLGKGFTFDGWKKGTDARSQGNPYSKKPQGPEANGVGQQKEYLDVEYEEAHFYNFGEGGNNFKSGKSKLVNRKETVRDRMHERRKNRIRNRGDPPAYSAQGKEEAAACVVM</sequence>
<gene>
    <name evidence="3" type="ORF">OSIN01602_LOCUS7207</name>
</gene>
<reference evidence="3" key="1">
    <citation type="submission" date="2021-01" db="EMBL/GenBank/DDBJ databases">
        <authorList>
            <person name="Corre E."/>
            <person name="Pelletier E."/>
            <person name="Niang G."/>
            <person name="Scheremetjew M."/>
            <person name="Finn R."/>
            <person name="Kale V."/>
            <person name="Holt S."/>
            <person name="Cochrane G."/>
            <person name="Meng A."/>
            <person name="Brown T."/>
            <person name="Cohen L."/>
        </authorList>
    </citation>
    <scope>NUCLEOTIDE SEQUENCE</scope>
    <source>
        <strain evidence="3">Grunow 1884</strain>
    </source>
</reference>
<dbReference type="AlphaFoldDB" id="A0A7S1ZB06"/>
<dbReference type="SUPFAM" id="SSF46565">
    <property type="entry name" value="Chaperone J-domain"/>
    <property type="match status" value="1"/>
</dbReference>
<dbReference type="PRINTS" id="PR00625">
    <property type="entry name" value="JDOMAIN"/>
</dbReference>
<dbReference type="GO" id="GO:0007005">
    <property type="term" value="P:mitochondrion organization"/>
    <property type="evidence" value="ECO:0007669"/>
    <property type="project" value="TreeGrafter"/>
</dbReference>
<dbReference type="SMART" id="SM00271">
    <property type="entry name" value="DnaJ"/>
    <property type="match status" value="1"/>
</dbReference>
<dbReference type="Gene3D" id="1.10.287.110">
    <property type="entry name" value="DnaJ domain"/>
    <property type="match status" value="1"/>
</dbReference>
<organism evidence="3">
    <name type="scientific">Trieres chinensis</name>
    <name type="common">Marine centric diatom</name>
    <name type="synonym">Odontella sinensis</name>
    <dbReference type="NCBI Taxonomy" id="1514140"/>
    <lineage>
        <taxon>Eukaryota</taxon>
        <taxon>Sar</taxon>
        <taxon>Stramenopiles</taxon>
        <taxon>Ochrophyta</taxon>
        <taxon>Bacillariophyta</taxon>
        <taxon>Mediophyceae</taxon>
        <taxon>Biddulphiophycidae</taxon>
        <taxon>Eupodiscales</taxon>
        <taxon>Parodontellaceae</taxon>
        <taxon>Trieres</taxon>
    </lineage>
</organism>
<dbReference type="PANTHER" id="PTHR44145">
    <property type="entry name" value="DNAJ HOMOLOG SUBFAMILY A MEMBER 3, MITOCHONDRIAL"/>
    <property type="match status" value="1"/>
</dbReference>
<feature type="region of interest" description="Disordered" evidence="1">
    <location>
        <begin position="245"/>
        <end position="271"/>
    </location>
</feature>
<dbReference type="Pfam" id="PF00226">
    <property type="entry name" value="DnaJ"/>
    <property type="match status" value="1"/>
</dbReference>
<dbReference type="PROSITE" id="PS00636">
    <property type="entry name" value="DNAJ_1"/>
    <property type="match status" value="1"/>
</dbReference>
<dbReference type="CDD" id="cd06257">
    <property type="entry name" value="DnaJ"/>
    <property type="match status" value="1"/>
</dbReference>
<feature type="domain" description="J" evidence="2">
    <location>
        <begin position="15"/>
        <end position="80"/>
    </location>
</feature>
<dbReference type="InterPro" id="IPR001623">
    <property type="entry name" value="DnaJ_domain"/>
</dbReference>
<name>A0A7S1ZB06_TRICV</name>
<dbReference type="InterPro" id="IPR036869">
    <property type="entry name" value="J_dom_sf"/>
</dbReference>
<evidence type="ECO:0000259" key="2">
    <source>
        <dbReference type="PROSITE" id="PS50076"/>
    </source>
</evidence>